<dbReference type="SUPFAM" id="SSF52833">
    <property type="entry name" value="Thioredoxin-like"/>
    <property type="match status" value="1"/>
</dbReference>
<dbReference type="AlphaFoldDB" id="A0A6C0CG75"/>
<dbReference type="EMBL" id="MN739411">
    <property type="protein sequence ID" value="QHT03441.1"/>
    <property type="molecule type" value="Genomic_DNA"/>
</dbReference>
<evidence type="ECO:0000256" key="1">
    <source>
        <dbReference type="SAM" id="MobiDB-lite"/>
    </source>
</evidence>
<dbReference type="InterPro" id="IPR036249">
    <property type="entry name" value="Thioredoxin-like_sf"/>
</dbReference>
<reference evidence="2" key="1">
    <citation type="journal article" date="2020" name="Nature">
        <title>Giant virus diversity and host interactions through global metagenomics.</title>
        <authorList>
            <person name="Schulz F."/>
            <person name="Roux S."/>
            <person name="Paez-Espino D."/>
            <person name="Jungbluth S."/>
            <person name="Walsh D.A."/>
            <person name="Denef V.J."/>
            <person name="McMahon K.D."/>
            <person name="Konstantinidis K.T."/>
            <person name="Eloe-Fadrosh E.A."/>
            <person name="Kyrpides N.C."/>
            <person name="Woyke T."/>
        </authorList>
    </citation>
    <scope>NUCLEOTIDE SEQUENCE</scope>
    <source>
        <strain evidence="2">GVMAG-M-3300021079-18</strain>
    </source>
</reference>
<protein>
    <recommendedName>
        <fullName evidence="3">Thioredoxin domain-containing protein</fullName>
    </recommendedName>
</protein>
<feature type="region of interest" description="Disordered" evidence="1">
    <location>
        <begin position="135"/>
        <end position="214"/>
    </location>
</feature>
<sequence>MSGKPVFVFFKMFNCGHCTQFAEMPTAEKSPWAELLRDSELQNSVDFVRYDFGVETKSGQTVRHKLPEQYSFVNYGPYFYLHNPNSVDNGIEFTPAESQKYGRTAQGLKNWVKDNLRKDPKLTAASRVPVAIVPAPQQKSPPVPQTRLPAGPTSSGFLNQKPDLHRVAQPPPTPAPLAPQPAREVRNSRRAIRVSTAEATAPMAIRARNYRRRR</sequence>
<evidence type="ECO:0008006" key="3">
    <source>
        <dbReference type="Google" id="ProtNLM"/>
    </source>
</evidence>
<organism evidence="2">
    <name type="scientific">viral metagenome</name>
    <dbReference type="NCBI Taxonomy" id="1070528"/>
    <lineage>
        <taxon>unclassified sequences</taxon>
        <taxon>metagenomes</taxon>
        <taxon>organismal metagenomes</taxon>
    </lineage>
</organism>
<feature type="compositionally biased region" description="Pro residues" evidence="1">
    <location>
        <begin position="169"/>
        <end position="179"/>
    </location>
</feature>
<proteinExistence type="predicted"/>
<name>A0A6C0CG75_9ZZZZ</name>
<accession>A0A6C0CG75</accession>
<evidence type="ECO:0000313" key="2">
    <source>
        <dbReference type="EMBL" id="QHT03441.1"/>
    </source>
</evidence>